<protein>
    <submittedName>
        <fullName evidence="2">OLC1v1004018C1</fullName>
    </submittedName>
</protein>
<evidence type="ECO:0000256" key="1">
    <source>
        <dbReference type="SAM" id="Phobius"/>
    </source>
</evidence>
<dbReference type="InterPro" id="IPR011990">
    <property type="entry name" value="TPR-like_helical_dom_sf"/>
</dbReference>
<keyword evidence="1" id="KW-0472">Membrane</keyword>
<reference evidence="2" key="1">
    <citation type="submission" date="2023-03" db="EMBL/GenBank/DDBJ databases">
        <authorList>
            <person name="Julca I."/>
        </authorList>
    </citation>
    <scope>NUCLEOTIDE SEQUENCE</scope>
</reference>
<dbReference type="Proteomes" id="UP001161247">
    <property type="component" value="Chromosome 5"/>
</dbReference>
<accession>A0AAV1DBZ4</accession>
<name>A0AAV1DBZ4_OLDCO</name>
<feature type="transmembrane region" description="Helical" evidence="1">
    <location>
        <begin position="140"/>
        <end position="159"/>
    </location>
</feature>
<dbReference type="Gene3D" id="1.25.40.10">
    <property type="entry name" value="Tetratricopeptide repeat domain"/>
    <property type="match status" value="1"/>
</dbReference>
<keyword evidence="1" id="KW-0812">Transmembrane</keyword>
<evidence type="ECO:0000313" key="2">
    <source>
        <dbReference type="EMBL" id="CAI9105158.1"/>
    </source>
</evidence>
<keyword evidence="1" id="KW-1133">Transmembrane helix</keyword>
<dbReference type="AlphaFoldDB" id="A0AAV1DBZ4"/>
<gene>
    <name evidence="2" type="ORF">OLC1_LOCUS13915</name>
</gene>
<keyword evidence="3" id="KW-1185">Reference proteome</keyword>
<sequence>MYAELGLVHLFRKQFDGMESKDLPTWNALIAGNDIGYTQNGKYRDALGMYLEMEKDPGRCTSLMRLVGTEIYVLGIPCSWDWLSMHAARMVAWSAKCREIFKSMEEFPNHSKTGTLWMQNDQENCKKRDLSLSMPMRPDSLIWVEVLWLVASVAMWSSAKRRQRHF</sequence>
<proteinExistence type="predicted"/>
<evidence type="ECO:0000313" key="3">
    <source>
        <dbReference type="Proteomes" id="UP001161247"/>
    </source>
</evidence>
<dbReference type="EMBL" id="OX459122">
    <property type="protein sequence ID" value="CAI9105158.1"/>
    <property type="molecule type" value="Genomic_DNA"/>
</dbReference>
<organism evidence="2 3">
    <name type="scientific">Oldenlandia corymbosa var. corymbosa</name>
    <dbReference type="NCBI Taxonomy" id="529605"/>
    <lineage>
        <taxon>Eukaryota</taxon>
        <taxon>Viridiplantae</taxon>
        <taxon>Streptophyta</taxon>
        <taxon>Embryophyta</taxon>
        <taxon>Tracheophyta</taxon>
        <taxon>Spermatophyta</taxon>
        <taxon>Magnoliopsida</taxon>
        <taxon>eudicotyledons</taxon>
        <taxon>Gunneridae</taxon>
        <taxon>Pentapetalae</taxon>
        <taxon>asterids</taxon>
        <taxon>lamiids</taxon>
        <taxon>Gentianales</taxon>
        <taxon>Rubiaceae</taxon>
        <taxon>Rubioideae</taxon>
        <taxon>Spermacoceae</taxon>
        <taxon>Hedyotis-Oldenlandia complex</taxon>
        <taxon>Oldenlandia</taxon>
    </lineage>
</organism>